<dbReference type="EMBL" id="JAHSTY010000001">
    <property type="protein sequence ID" value="MBV4451722.1"/>
    <property type="molecule type" value="Genomic_DNA"/>
</dbReference>
<dbReference type="InterPro" id="IPR011704">
    <property type="entry name" value="ATPase_dyneun-rel_AAA"/>
</dbReference>
<evidence type="ECO:0000259" key="1">
    <source>
        <dbReference type="Pfam" id="PF07728"/>
    </source>
</evidence>
<dbReference type="InterPro" id="IPR027417">
    <property type="entry name" value="P-loop_NTPase"/>
</dbReference>
<dbReference type="Pfam" id="PF07728">
    <property type="entry name" value="AAA_5"/>
    <property type="match status" value="1"/>
</dbReference>
<dbReference type="InterPro" id="IPR052934">
    <property type="entry name" value="Methyl-DNA_Rec/Restrict_Enz"/>
</dbReference>
<evidence type="ECO:0000313" key="3">
    <source>
        <dbReference type="Proteomes" id="UP001048976"/>
    </source>
</evidence>
<sequence length="618" mass="70287">MEMDEQNKDYPTLAPPNTRIWKLSHGTKTFTAKQRESFANGRLAMIHQDTQASQSDAFREKADNALFYLCHGNAVQGLARFCGPAVLDEDGWLQRPYQLLKHAIRSTAYVDSKKKWTPQGNSTFFSVPEDELPEFEQTLLKPYFDLSLDDLMNMKPLAGSTSPTPSNQFRQAEPGPLNRILFGPPGTGKTYRSVAQAVAIVEAVEIADVLSPVAYADTKKRFDAYREAGQIEFVTFHPSYSYQDFVEGIRPATTAGQLSYDVEPGVLKRIADAAAENWKASRQPAGRAPSDTDRFDAAFKQVVEEVQDEGFINARLFRGANVEVRVAVRGQSLLMRQDGFPTQFQIARSQLLRLWPQRASIHKPRDIDHHTQSFYYAALKLLEDVDNRLGTPITQTQVPLKRYVLVIDEINRGNIAKIFGELITLIEDDKRLGMPNALTVRLPYSPEEQPFGLPPNLYLLGTMNTADRSIALLDTALRRRFDFNELMPDASILPQQLIDTVNLQTLLNTMNRRIIFLLGRNSTLGHAYLTDIRDFAGLEHRFFNRIIPLLQEYFFDDWAKIRMIFKDGESKPKKLHIVRELENDAQELFGQDFDLHSTRACYDIAARLTPEMIRAVYE</sequence>
<accession>A0ABS6NU28</accession>
<name>A0ABS6NU28_9PSED</name>
<organism evidence="2 3">
    <name type="scientific">Pseudomonas azadiae</name>
    <dbReference type="NCBI Taxonomy" id="2843612"/>
    <lineage>
        <taxon>Bacteria</taxon>
        <taxon>Pseudomonadati</taxon>
        <taxon>Pseudomonadota</taxon>
        <taxon>Gammaproteobacteria</taxon>
        <taxon>Pseudomonadales</taxon>
        <taxon>Pseudomonadaceae</taxon>
        <taxon>Pseudomonas</taxon>
    </lineage>
</organism>
<protein>
    <submittedName>
        <fullName evidence="2">AAA family ATPase</fullName>
    </submittedName>
</protein>
<dbReference type="SUPFAM" id="SSF52540">
    <property type="entry name" value="P-loop containing nucleoside triphosphate hydrolases"/>
    <property type="match status" value="1"/>
</dbReference>
<keyword evidence="3" id="KW-1185">Reference proteome</keyword>
<comment type="caution">
    <text evidence="2">The sequence shown here is derived from an EMBL/GenBank/DDBJ whole genome shotgun (WGS) entry which is preliminary data.</text>
</comment>
<dbReference type="Gene3D" id="3.40.50.300">
    <property type="entry name" value="P-loop containing nucleotide triphosphate hydrolases"/>
    <property type="match status" value="1"/>
</dbReference>
<dbReference type="PANTHER" id="PTHR37291">
    <property type="entry name" value="5-METHYLCYTOSINE-SPECIFIC RESTRICTION ENZYME B"/>
    <property type="match status" value="1"/>
</dbReference>
<reference evidence="2" key="1">
    <citation type="submission" date="2021-06" db="EMBL/GenBank/DDBJ databases">
        <title>Updating the genus Pseudomonas: Description of 43 new species and partition of the Pseudomonas putida group.</title>
        <authorList>
            <person name="Girard L."/>
            <person name="Lood C."/>
            <person name="Vandamme P."/>
            <person name="Rokni-Zadeh H."/>
            <person name="Van Noort V."/>
            <person name="Hofte M."/>
            <person name="Lavigne R."/>
            <person name="De Mot R."/>
        </authorList>
    </citation>
    <scope>NUCLEOTIDE SEQUENCE</scope>
    <source>
        <strain evidence="2">SWRI103</strain>
    </source>
</reference>
<dbReference type="PANTHER" id="PTHR37291:SF1">
    <property type="entry name" value="TYPE IV METHYL-DIRECTED RESTRICTION ENZYME ECOKMCRB SUBUNIT"/>
    <property type="match status" value="1"/>
</dbReference>
<dbReference type="Proteomes" id="UP001048976">
    <property type="component" value="Unassembled WGS sequence"/>
</dbReference>
<feature type="domain" description="ATPase dynein-related AAA" evidence="1">
    <location>
        <begin position="380"/>
        <end position="481"/>
    </location>
</feature>
<evidence type="ECO:0000313" key="2">
    <source>
        <dbReference type="EMBL" id="MBV4451722.1"/>
    </source>
</evidence>
<gene>
    <name evidence="2" type="ORF">KVG91_03820</name>
</gene>
<proteinExistence type="predicted"/>